<keyword evidence="3" id="KW-0479">Metal-binding</keyword>
<dbReference type="OrthoDB" id="65596at2759"/>
<dbReference type="GO" id="GO:0036503">
    <property type="term" value="P:ERAD pathway"/>
    <property type="evidence" value="ECO:0007669"/>
    <property type="project" value="TreeGrafter"/>
</dbReference>
<evidence type="ECO:0000256" key="8">
    <source>
        <dbReference type="ARBA" id="ARBA00022833"/>
    </source>
</evidence>
<keyword evidence="13" id="KW-1185">Reference proteome</keyword>
<evidence type="ECO:0000256" key="2">
    <source>
        <dbReference type="ARBA" id="ARBA00022670"/>
    </source>
</evidence>
<evidence type="ECO:0000256" key="9">
    <source>
        <dbReference type="RuleBase" id="RU367104"/>
    </source>
</evidence>
<keyword evidence="9" id="KW-0963">Cytoplasm</keyword>
<dbReference type="GO" id="GO:0016579">
    <property type="term" value="P:protein deubiquitination"/>
    <property type="evidence" value="ECO:0007669"/>
    <property type="project" value="TreeGrafter"/>
</dbReference>
<dbReference type="EC" id="3.4.19.12" evidence="9"/>
<dbReference type="RefSeq" id="XP_018982457.1">
    <property type="nucleotide sequence ID" value="XM_019130146.1"/>
</dbReference>
<keyword evidence="5 9" id="KW-0833">Ubl conjugation pathway</keyword>
<comment type="function">
    <text evidence="9">Hydrolase that can remove conjugated ubiquitin from proteins and may therefore play an important regulatory role at the level of protein turnover by preventing degradation.</text>
</comment>
<evidence type="ECO:0000313" key="12">
    <source>
        <dbReference type="EMBL" id="ODQ77129.1"/>
    </source>
</evidence>
<dbReference type="InterPro" id="IPR038765">
    <property type="entry name" value="Papain-like_cys_pep_sf"/>
</dbReference>
<reference evidence="13" key="1">
    <citation type="submission" date="2016-05" db="EMBL/GenBank/DDBJ databases">
        <title>Comparative genomics of biotechnologically important yeasts.</title>
        <authorList>
            <consortium name="DOE Joint Genome Institute"/>
            <person name="Riley R."/>
            <person name="Haridas S."/>
            <person name="Wolfe K.H."/>
            <person name="Lopes M.R."/>
            <person name="Hittinger C.T."/>
            <person name="Goker M."/>
            <person name="Salamov A."/>
            <person name="Wisecaver J."/>
            <person name="Long T.M."/>
            <person name="Aerts A.L."/>
            <person name="Barry K."/>
            <person name="Choi C."/>
            <person name="Clum A."/>
            <person name="Coughlan A.Y."/>
            <person name="Deshpande S."/>
            <person name="Douglass A.P."/>
            <person name="Hanson S.J."/>
            <person name="Klenk H.-P."/>
            <person name="Labutti K."/>
            <person name="Lapidus A."/>
            <person name="Lindquist E."/>
            <person name="Lipzen A."/>
            <person name="Meier-Kolthoff J.P."/>
            <person name="Ohm R.A."/>
            <person name="Otillar R.P."/>
            <person name="Pangilinan J."/>
            <person name="Peng Y."/>
            <person name="Rokas A."/>
            <person name="Rosa C.A."/>
            <person name="Scheuner C."/>
            <person name="Sibirny A.A."/>
            <person name="Slot J.C."/>
            <person name="Stielow J.B."/>
            <person name="Sun H."/>
            <person name="Kurtzman C.P."/>
            <person name="Blackwell M."/>
            <person name="Grigoriev I.V."/>
            <person name="Jeffries T.W."/>
        </authorList>
    </citation>
    <scope>NUCLEOTIDE SEQUENCE [LARGE SCALE GENOMIC DNA]</scope>
    <source>
        <strain evidence="13">NRRL Y-12698</strain>
    </source>
</reference>
<evidence type="ECO:0000256" key="1">
    <source>
        <dbReference type="ARBA" id="ARBA00000707"/>
    </source>
</evidence>
<evidence type="ECO:0000259" key="11">
    <source>
        <dbReference type="PROSITE" id="PS50802"/>
    </source>
</evidence>
<evidence type="ECO:0000256" key="5">
    <source>
        <dbReference type="ARBA" id="ARBA00022786"/>
    </source>
</evidence>
<evidence type="ECO:0000256" key="6">
    <source>
        <dbReference type="ARBA" id="ARBA00022801"/>
    </source>
</evidence>
<evidence type="ECO:0000256" key="7">
    <source>
        <dbReference type="ARBA" id="ARBA00022807"/>
    </source>
</evidence>
<keyword evidence="7 9" id="KW-0788">Thiol protease</keyword>
<gene>
    <name evidence="12" type="ORF">BABINDRAFT_163856</name>
</gene>
<dbReference type="Proteomes" id="UP000094336">
    <property type="component" value="Unassembled WGS sequence"/>
</dbReference>
<accession>A0A1E3QHF8</accession>
<keyword evidence="4" id="KW-0863">Zinc-finger</keyword>
<keyword evidence="6 9" id="KW-0378">Hydrolase</keyword>
<dbReference type="InterPro" id="IPR003323">
    <property type="entry name" value="OTU_dom"/>
</dbReference>
<dbReference type="GO" id="GO:0004843">
    <property type="term" value="F:cysteine-type deubiquitinase activity"/>
    <property type="evidence" value="ECO:0007669"/>
    <property type="project" value="UniProtKB-UniRule"/>
</dbReference>
<dbReference type="AlphaFoldDB" id="A0A1E3QHF8"/>
<dbReference type="GO" id="GO:0030968">
    <property type="term" value="P:endoplasmic reticulum unfolded protein response"/>
    <property type="evidence" value="ECO:0007669"/>
    <property type="project" value="TreeGrafter"/>
</dbReference>
<dbReference type="Gene3D" id="3.10.20.90">
    <property type="entry name" value="Phosphatidylinositol 3-kinase Catalytic Subunit, Chain A, domain 1"/>
    <property type="match status" value="1"/>
</dbReference>
<dbReference type="InterPro" id="IPR048857">
    <property type="entry name" value="OTU1_Ubl"/>
</dbReference>
<feature type="region of interest" description="Disordered" evidence="10">
    <location>
        <begin position="85"/>
        <end position="125"/>
    </location>
</feature>
<protein>
    <recommendedName>
        <fullName evidence="9">Ubiquitin thioesterase OTU</fullName>
        <ecNumber evidence="9">3.4.19.12</ecNumber>
    </recommendedName>
</protein>
<dbReference type="InterPro" id="IPR057766">
    <property type="entry name" value="Znf-C2H2_OTU1-like_C"/>
</dbReference>
<proteinExistence type="predicted"/>
<dbReference type="GO" id="GO:0005634">
    <property type="term" value="C:nucleus"/>
    <property type="evidence" value="ECO:0007669"/>
    <property type="project" value="TreeGrafter"/>
</dbReference>
<sequence length="344" mass="37690">MKLKFRSSTTSKVLTLPPHGTIKDLLQELLQAGLEPTQNDKSLIIKGGFPPKRIDISDSLVLLEEVGVKNGDQLVIEYGSTTSTSQSLASAKPPINAVSKLQPKQEPKPSRSISSKNSQKSASKAPAPKYFTQCLDGYIVLRVQPDDNSCLFNSVLYSLYGSTSQVYSALDLRRYVASYITSHADTYSEAILGKPNKEYAEWILLPVSWGGAIELQILSEFLHVKIQTIDVETGHIYDFSSELGDEDTSIAIVYSGIHYDSLVYSLLLTDLSKDIGVISLNTEWGQLFMAVASLTICLDLKDKGYATNTNKFQLLCQICGVKVKGQLEAAKHGRATGHSEFGEV</sequence>
<dbReference type="PANTHER" id="PTHR13312">
    <property type="entry name" value="HIV-INDUCED PROTEIN-7-LIKE PROTEASE"/>
    <property type="match status" value="1"/>
</dbReference>
<keyword evidence="8" id="KW-0862">Zinc</keyword>
<dbReference type="Pfam" id="PF21403">
    <property type="entry name" value="OTU1_UBXL"/>
    <property type="match status" value="1"/>
</dbReference>
<dbReference type="GeneID" id="30147999"/>
<evidence type="ECO:0000256" key="4">
    <source>
        <dbReference type="ARBA" id="ARBA00022771"/>
    </source>
</evidence>
<dbReference type="CDD" id="cd22745">
    <property type="entry name" value="OTU_OTU1"/>
    <property type="match status" value="1"/>
</dbReference>
<dbReference type="Pfam" id="PF02338">
    <property type="entry name" value="OTU"/>
    <property type="match status" value="1"/>
</dbReference>
<comment type="subcellular location">
    <subcellularLocation>
        <location evidence="9">Cytoplasm</location>
    </subcellularLocation>
</comment>
<dbReference type="STRING" id="984486.A0A1E3QHF8"/>
<name>A0A1E3QHF8_9ASCO</name>
<comment type="catalytic activity">
    <reaction evidence="1 9">
        <text>Thiol-dependent hydrolysis of ester, thioester, amide, peptide and isopeptide bonds formed by the C-terminal Gly of ubiquitin (a 76-residue protein attached to proteins as an intracellular targeting signal).</text>
        <dbReference type="EC" id="3.4.19.12"/>
    </reaction>
</comment>
<dbReference type="PROSITE" id="PS50802">
    <property type="entry name" value="OTU"/>
    <property type="match status" value="1"/>
</dbReference>
<feature type="domain" description="OTU" evidence="11">
    <location>
        <begin position="139"/>
        <end position="265"/>
    </location>
</feature>
<evidence type="ECO:0000313" key="13">
    <source>
        <dbReference type="Proteomes" id="UP000094336"/>
    </source>
</evidence>
<dbReference type="SUPFAM" id="SSF54001">
    <property type="entry name" value="Cysteine proteinases"/>
    <property type="match status" value="1"/>
</dbReference>
<feature type="compositionally biased region" description="Low complexity" evidence="10">
    <location>
        <begin position="110"/>
        <end position="125"/>
    </location>
</feature>
<evidence type="ECO:0000256" key="3">
    <source>
        <dbReference type="ARBA" id="ARBA00022723"/>
    </source>
</evidence>
<dbReference type="Pfam" id="PF24560">
    <property type="entry name" value="zf-C2H2_OTU1_C"/>
    <property type="match status" value="1"/>
</dbReference>
<dbReference type="Gene3D" id="3.90.70.80">
    <property type="match status" value="1"/>
</dbReference>
<organism evidence="12 13">
    <name type="scientific">Babjeviella inositovora NRRL Y-12698</name>
    <dbReference type="NCBI Taxonomy" id="984486"/>
    <lineage>
        <taxon>Eukaryota</taxon>
        <taxon>Fungi</taxon>
        <taxon>Dikarya</taxon>
        <taxon>Ascomycota</taxon>
        <taxon>Saccharomycotina</taxon>
        <taxon>Pichiomycetes</taxon>
        <taxon>Serinales incertae sedis</taxon>
        <taxon>Babjeviella</taxon>
    </lineage>
</organism>
<dbReference type="GO" id="GO:0005829">
    <property type="term" value="C:cytosol"/>
    <property type="evidence" value="ECO:0007669"/>
    <property type="project" value="TreeGrafter"/>
</dbReference>
<dbReference type="PANTHER" id="PTHR13312:SF0">
    <property type="entry name" value="UBIQUITIN THIOESTERASE OTU1"/>
    <property type="match status" value="1"/>
</dbReference>
<dbReference type="EMBL" id="KV454443">
    <property type="protein sequence ID" value="ODQ77129.1"/>
    <property type="molecule type" value="Genomic_DNA"/>
</dbReference>
<evidence type="ECO:0000256" key="10">
    <source>
        <dbReference type="SAM" id="MobiDB-lite"/>
    </source>
</evidence>
<keyword evidence="2" id="KW-0645">Protease</keyword>